<comment type="caution">
    <text evidence="1">The sequence shown here is derived from an EMBL/GenBank/DDBJ whole genome shotgun (WGS) entry which is preliminary data.</text>
</comment>
<dbReference type="Proteomes" id="UP000193560">
    <property type="component" value="Unassembled WGS sequence"/>
</dbReference>
<proteinExistence type="predicted"/>
<evidence type="ECO:0008006" key="3">
    <source>
        <dbReference type="Google" id="ProtNLM"/>
    </source>
</evidence>
<dbReference type="EMBL" id="MCGE01000013">
    <property type="protein sequence ID" value="ORZ15238.1"/>
    <property type="molecule type" value="Genomic_DNA"/>
</dbReference>
<sequence>MTKDTCHSFDTCPLRSSSLLIVQHDQQVIVTASDEVFDMLGYHADQLISQPLSVLSLSTLHQKTRQVVKTRHAITKQWIQLEVCVHHDPFSTASGLDYCLIAAKSNKPQPQPQPLSTVTLVGLNAYGSIVHAYPASEFPHPSSCDLVGRPIMSFIHTDDVRPLCRLLRKSTTHPLPPSSTKDDYTMDVRWLRSTRLATTTVDTIHESEFEWMHITIVNPTIYSHVPALNGRPICLLRPSSCSSVSSFSALDSLGAALENGRIYCMEFLQHLLACLVQLIHDLAVASPPEQPLPSTQLTHYLSPPPQHIKVMDGTSIRHIPLSSSSFTYSNDSIFYLFSSTFLSYTMPTSFSPNRSLLDLLKPILPQTKSHSSSL</sequence>
<reference evidence="1 2" key="1">
    <citation type="submission" date="2016-07" db="EMBL/GenBank/DDBJ databases">
        <title>Pervasive Adenine N6-methylation of Active Genes in Fungi.</title>
        <authorList>
            <consortium name="DOE Joint Genome Institute"/>
            <person name="Mondo S.J."/>
            <person name="Dannebaum R.O."/>
            <person name="Kuo R.C."/>
            <person name="Labutti K."/>
            <person name="Haridas S."/>
            <person name="Kuo A."/>
            <person name="Salamov A."/>
            <person name="Ahrendt S.R."/>
            <person name="Lipzen A."/>
            <person name="Sullivan W."/>
            <person name="Andreopoulos W.B."/>
            <person name="Clum A."/>
            <person name="Lindquist E."/>
            <person name="Daum C."/>
            <person name="Ramamoorthy G.K."/>
            <person name="Gryganskyi A."/>
            <person name="Culley D."/>
            <person name="Magnuson J.K."/>
            <person name="James T.Y."/>
            <person name="O'Malley M.A."/>
            <person name="Stajich J.E."/>
            <person name="Spatafora J.W."/>
            <person name="Visel A."/>
            <person name="Grigoriev I.V."/>
        </authorList>
    </citation>
    <scope>NUCLEOTIDE SEQUENCE [LARGE SCALE GENOMIC DNA]</scope>
    <source>
        <strain evidence="1 2">NRRL 1336</strain>
    </source>
</reference>
<dbReference type="OrthoDB" id="2338553at2759"/>
<name>A0A1X2IF74_9FUNG</name>
<dbReference type="AlphaFoldDB" id="A0A1X2IF74"/>
<accession>A0A1X2IF74</accession>
<organism evidence="1 2">
    <name type="scientific">Absidia repens</name>
    <dbReference type="NCBI Taxonomy" id="90262"/>
    <lineage>
        <taxon>Eukaryota</taxon>
        <taxon>Fungi</taxon>
        <taxon>Fungi incertae sedis</taxon>
        <taxon>Mucoromycota</taxon>
        <taxon>Mucoromycotina</taxon>
        <taxon>Mucoromycetes</taxon>
        <taxon>Mucorales</taxon>
        <taxon>Cunninghamellaceae</taxon>
        <taxon>Absidia</taxon>
    </lineage>
</organism>
<protein>
    <recommendedName>
        <fullName evidence="3">PAS domain-containing protein</fullName>
    </recommendedName>
</protein>
<evidence type="ECO:0000313" key="1">
    <source>
        <dbReference type="EMBL" id="ORZ15238.1"/>
    </source>
</evidence>
<keyword evidence="2" id="KW-1185">Reference proteome</keyword>
<evidence type="ECO:0000313" key="2">
    <source>
        <dbReference type="Proteomes" id="UP000193560"/>
    </source>
</evidence>
<gene>
    <name evidence="1" type="ORF">BCR42DRAFT_492168</name>
</gene>